<dbReference type="EMBL" id="PFAM01000003">
    <property type="protein sequence ID" value="PIT96478.1"/>
    <property type="molecule type" value="Genomic_DNA"/>
</dbReference>
<dbReference type="AlphaFoldDB" id="A0A2M6WUL4"/>
<organism evidence="1 2">
    <name type="scientific">Candidatus Falkowbacteria bacterium CG10_big_fil_rev_8_21_14_0_10_37_14</name>
    <dbReference type="NCBI Taxonomy" id="1974561"/>
    <lineage>
        <taxon>Bacteria</taxon>
        <taxon>Candidatus Falkowiibacteriota</taxon>
    </lineage>
</organism>
<accession>A0A2M6WUL4</accession>
<gene>
    <name evidence="1" type="ORF">COT94_00155</name>
</gene>
<protein>
    <submittedName>
        <fullName evidence="1">Uncharacterized protein</fullName>
    </submittedName>
</protein>
<proteinExistence type="predicted"/>
<comment type="caution">
    <text evidence="1">The sequence shown here is derived from an EMBL/GenBank/DDBJ whole genome shotgun (WGS) entry which is preliminary data.</text>
</comment>
<dbReference type="Proteomes" id="UP000228533">
    <property type="component" value="Unassembled WGS sequence"/>
</dbReference>
<reference evidence="2" key="1">
    <citation type="submission" date="2017-09" db="EMBL/GenBank/DDBJ databases">
        <title>Depth-based differentiation of microbial function through sediment-hosted aquifers and enrichment of novel symbionts in the deep terrestrial subsurface.</title>
        <authorList>
            <person name="Probst A.J."/>
            <person name="Ladd B."/>
            <person name="Jarett J.K."/>
            <person name="Geller-Mcgrath D.E."/>
            <person name="Sieber C.M.K."/>
            <person name="Emerson J.B."/>
            <person name="Anantharaman K."/>
            <person name="Thomas B.C."/>
            <person name="Malmstrom R."/>
            <person name="Stieglmeier M."/>
            <person name="Klingl A."/>
            <person name="Woyke T."/>
            <person name="Ryan C.M."/>
            <person name="Banfield J.F."/>
        </authorList>
    </citation>
    <scope>NUCLEOTIDE SEQUENCE [LARGE SCALE GENOMIC DNA]</scope>
</reference>
<evidence type="ECO:0000313" key="2">
    <source>
        <dbReference type="Proteomes" id="UP000228533"/>
    </source>
</evidence>
<evidence type="ECO:0000313" key="1">
    <source>
        <dbReference type="EMBL" id="PIT96478.1"/>
    </source>
</evidence>
<name>A0A2M6WUL4_9BACT</name>
<sequence>MYHKITDKKAFVKYFQIGNNDCAISLTAELFAKIRVLNEALKNKVVTYKMLQINKAYYKSFKLSIIEYTINCAKDIKIQIKNHSDSQCLKIDLDYNQIDFLDGVIHSGIENGILNWHELGFRGKDHFNFLIEKAKNHALKLTYHDLKTAIPESEKFLSEFDSELPGFEMNDVEEDEDVLSRPKQFNFYIEDGLLERQTFVELRIPVPDPGYLNEDFFEKIEPTLEDEQQDQLIKNEFKHSSHEFKKFVF</sequence>